<dbReference type="Pfam" id="PF03009">
    <property type="entry name" value="GDPD"/>
    <property type="match status" value="1"/>
</dbReference>
<dbReference type="InterPro" id="IPR017946">
    <property type="entry name" value="PLC-like_Pdiesterase_TIM-brl"/>
</dbReference>
<gene>
    <name evidence="2" type="ORF">JOC49_000577</name>
</gene>
<accession>A0ABS2MNT9</accession>
<dbReference type="Proteomes" id="UP000767854">
    <property type="component" value="Unassembled WGS sequence"/>
</dbReference>
<dbReference type="EMBL" id="JAFBDT010000003">
    <property type="protein sequence ID" value="MBM7561060.1"/>
    <property type="molecule type" value="Genomic_DNA"/>
</dbReference>
<evidence type="ECO:0000313" key="2">
    <source>
        <dbReference type="EMBL" id="MBM7561060.1"/>
    </source>
</evidence>
<dbReference type="PANTHER" id="PTHR46211:SF1">
    <property type="entry name" value="GLYCEROPHOSPHODIESTER PHOSPHODIESTERASE, CYTOPLASMIC"/>
    <property type="match status" value="1"/>
</dbReference>
<name>A0ABS2MNT9_9FIRM</name>
<dbReference type="Gene3D" id="3.20.20.190">
    <property type="entry name" value="Phosphatidylinositol (PI) phosphodiesterase"/>
    <property type="match status" value="1"/>
</dbReference>
<dbReference type="GO" id="GO:0008889">
    <property type="term" value="F:glycerophosphodiester phosphodiesterase activity"/>
    <property type="evidence" value="ECO:0007669"/>
    <property type="project" value="UniProtKB-EC"/>
</dbReference>
<keyword evidence="2" id="KW-0378">Hydrolase</keyword>
<keyword evidence="3" id="KW-1185">Reference proteome</keyword>
<dbReference type="SUPFAM" id="SSF51695">
    <property type="entry name" value="PLC-like phosphodiesterases"/>
    <property type="match status" value="1"/>
</dbReference>
<dbReference type="PROSITE" id="PS51704">
    <property type="entry name" value="GP_PDE"/>
    <property type="match status" value="1"/>
</dbReference>
<dbReference type="PANTHER" id="PTHR46211">
    <property type="entry name" value="GLYCEROPHOSPHORYL DIESTER PHOSPHODIESTERASE"/>
    <property type="match status" value="1"/>
</dbReference>
<evidence type="ECO:0000259" key="1">
    <source>
        <dbReference type="PROSITE" id="PS51704"/>
    </source>
</evidence>
<dbReference type="RefSeq" id="WP_204662056.1">
    <property type="nucleotide sequence ID" value="NZ_JAFBDT010000003.1"/>
</dbReference>
<organism evidence="2 3">
    <name type="scientific">Fusibacter tunisiensis</name>
    <dbReference type="NCBI Taxonomy" id="1008308"/>
    <lineage>
        <taxon>Bacteria</taxon>
        <taxon>Bacillati</taxon>
        <taxon>Bacillota</taxon>
        <taxon>Clostridia</taxon>
        <taxon>Eubacteriales</taxon>
        <taxon>Eubacteriales Family XII. Incertae Sedis</taxon>
        <taxon>Fusibacter</taxon>
    </lineage>
</organism>
<comment type="caution">
    <text evidence="2">The sequence shown here is derived from an EMBL/GenBank/DDBJ whole genome shotgun (WGS) entry which is preliminary data.</text>
</comment>
<proteinExistence type="predicted"/>
<sequence>MTQIFGHRGASGYYPENTLISFEKALEMGVDGLELDVHFTQDGELVVFHDFELHRLTGEKGFIFQKTLAEIKTLKVHAKNRTASIPTLQEVLSLIQVFEKASGKKIMLNVEFKAGSVHYPGIEEKTYALCLTYLPNQQLIFSSFDHYALKTLKSAHPEAQIGVLSTAALIDPWKYVNTLHGDFYHPHFMTLNEKELSKLKAHDTKINTYTVNSTDTAKKLILAGVDGIITDYPDKLIALKSKL</sequence>
<evidence type="ECO:0000313" key="3">
    <source>
        <dbReference type="Proteomes" id="UP000767854"/>
    </source>
</evidence>
<dbReference type="InterPro" id="IPR030395">
    <property type="entry name" value="GP_PDE_dom"/>
</dbReference>
<dbReference type="EC" id="3.1.4.46" evidence="2"/>
<reference evidence="2 3" key="1">
    <citation type="submission" date="2021-01" db="EMBL/GenBank/DDBJ databases">
        <title>Genomic Encyclopedia of Type Strains, Phase IV (KMG-IV): sequencing the most valuable type-strain genomes for metagenomic binning, comparative biology and taxonomic classification.</title>
        <authorList>
            <person name="Goeker M."/>
        </authorList>
    </citation>
    <scope>NUCLEOTIDE SEQUENCE [LARGE SCALE GENOMIC DNA]</scope>
    <source>
        <strain evidence="2 3">DSM 24436</strain>
    </source>
</reference>
<protein>
    <submittedName>
        <fullName evidence="2">Glycerophosphoryl diester phosphodiesterase</fullName>
        <ecNumber evidence="2">3.1.4.46</ecNumber>
    </submittedName>
</protein>
<feature type="domain" description="GP-PDE" evidence="1">
    <location>
        <begin position="2"/>
        <end position="240"/>
    </location>
</feature>